<evidence type="ECO:0000256" key="1">
    <source>
        <dbReference type="SAM" id="Phobius"/>
    </source>
</evidence>
<dbReference type="OrthoDB" id="6384283at2"/>
<protein>
    <submittedName>
        <fullName evidence="2">DUF4199 family protein</fullName>
    </submittedName>
</protein>
<dbReference type="RefSeq" id="WP_160612935.1">
    <property type="nucleotide sequence ID" value="NZ_JAUFQM010000001.1"/>
</dbReference>
<sequence>MLRAMVIYGVMSGVLVILAMLAGITTGGNASFFASEYFGYLIMIVGMSMIFVGIKRHRDLEFGGVISFLPAFGMGLGISAIAAVMYVAVWEAYLASTDFRFIHDYTAGLIEAKQANGADARTMASFIAEMEELKTSYAKPHHRLPMTFMEIFPVGFIISLISAALLQNPKILPAR</sequence>
<proteinExistence type="predicted"/>
<evidence type="ECO:0000313" key="3">
    <source>
        <dbReference type="Proteomes" id="UP000460290"/>
    </source>
</evidence>
<name>A0A844Z6P4_9SPHN</name>
<reference evidence="2 3" key="1">
    <citation type="submission" date="2019-12" db="EMBL/GenBank/DDBJ databases">
        <title>Genomic-based taxomic classification of the family Erythrobacteraceae.</title>
        <authorList>
            <person name="Xu L."/>
        </authorList>
    </citation>
    <scope>NUCLEOTIDE SEQUENCE [LARGE SCALE GENOMIC DNA]</scope>
    <source>
        <strain evidence="2 3">KCTC 42006</strain>
    </source>
</reference>
<comment type="caution">
    <text evidence="2">The sequence shown here is derived from an EMBL/GenBank/DDBJ whole genome shotgun (WGS) entry which is preliminary data.</text>
</comment>
<dbReference type="Proteomes" id="UP000460290">
    <property type="component" value="Unassembled WGS sequence"/>
</dbReference>
<feature type="transmembrane region" description="Helical" evidence="1">
    <location>
        <begin position="66"/>
        <end position="89"/>
    </location>
</feature>
<gene>
    <name evidence="2" type="ORF">GRI35_03755</name>
</gene>
<keyword evidence="1" id="KW-1133">Transmembrane helix</keyword>
<feature type="transmembrane region" description="Helical" evidence="1">
    <location>
        <begin position="7"/>
        <end position="25"/>
    </location>
</feature>
<dbReference type="EMBL" id="WTYZ01000001">
    <property type="protein sequence ID" value="MXO82490.1"/>
    <property type="molecule type" value="Genomic_DNA"/>
</dbReference>
<keyword evidence="1" id="KW-0472">Membrane</keyword>
<feature type="transmembrane region" description="Helical" evidence="1">
    <location>
        <begin position="37"/>
        <end position="54"/>
    </location>
</feature>
<organism evidence="2 3">
    <name type="scientific">Pontixanthobacter aestiaquae</name>
    <dbReference type="NCBI Taxonomy" id="1509367"/>
    <lineage>
        <taxon>Bacteria</taxon>
        <taxon>Pseudomonadati</taxon>
        <taxon>Pseudomonadota</taxon>
        <taxon>Alphaproteobacteria</taxon>
        <taxon>Sphingomonadales</taxon>
        <taxon>Erythrobacteraceae</taxon>
        <taxon>Pontixanthobacter</taxon>
    </lineage>
</organism>
<dbReference type="Pfam" id="PF13858">
    <property type="entry name" value="DUF4199"/>
    <property type="match status" value="1"/>
</dbReference>
<feature type="transmembrane region" description="Helical" evidence="1">
    <location>
        <begin position="146"/>
        <end position="166"/>
    </location>
</feature>
<keyword evidence="3" id="KW-1185">Reference proteome</keyword>
<dbReference type="AlphaFoldDB" id="A0A844Z6P4"/>
<dbReference type="InterPro" id="IPR025250">
    <property type="entry name" value="DUF4199"/>
</dbReference>
<evidence type="ECO:0000313" key="2">
    <source>
        <dbReference type="EMBL" id="MXO82490.1"/>
    </source>
</evidence>
<accession>A0A844Z6P4</accession>
<keyword evidence="1" id="KW-0812">Transmembrane</keyword>